<proteinExistence type="predicted"/>
<dbReference type="RefSeq" id="WP_220559662.1">
    <property type="nucleotide sequence ID" value="NZ_CP074133.1"/>
</dbReference>
<dbReference type="EMBL" id="CP074133">
    <property type="protein sequence ID" value="QUX24259.1"/>
    <property type="molecule type" value="Genomic_DNA"/>
</dbReference>
<protein>
    <recommendedName>
        <fullName evidence="2">DUF1023 domain-containing protein</fullName>
    </recommendedName>
</protein>
<evidence type="ECO:0000313" key="3">
    <source>
        <dbReference type="EMBL" id="QUX24259.1"/>
    </source>
</evidence>
<feature type="domain" description="DUF1023" evidence="2">
    <location>
        <begin position="31"/>
        <end position="197"/>
    </location>
</feature>
<gene>
    <name evidence="3" type="ORF">KGD84_08195</name>
</gene>
<organism evidence="3 4">
    <name type="scientific">Nocardiopsis changdeensis</name>
    <dbReference type="NCBI Taxonomy" id="2831969"/>
    <lineage>
        <taxon>Bacteria</taxon>
        <taxon>Bacillati</taxon>
        <taxon>Actinomycetota</taxon>
        <taxon>Actinomycetes</taxon>
        <taxon>Streptosporangiales</taxon>
        <taxon>Nocardiopsidaceae</taxon>
        <taxon>Nocardiopsis</taxon>
    </lineage>
</organism>
<feature type="region of interest" description="Disordered" evidence="1">
    <location>
        <begin position="264"/>
        <end position="291"/>
    </location>
</feature>
<dbReference type="Pfam" id="PF06259">
    <property type="entry name" value="Abhydrolase_8"/>
    <property type="match status" value="1"/>
</dbReference>
<evidence type="ECO:0000256" key="1">
    <source>
        <dbReference type="SAM" id="MobiDB-lite"/>
    </source>
</evidence>
<sequence length="291" mass="31172">MITAGPRTAPPLAPLHYEEQEWNGLRLLAYDESGDGRIVEALGDPATADHIIVLVPGNDNYLGNYFDPSRPTRPRVNGATLLRTMGEVATGESFAVVVWMGYDTPRGFFEGAMRGPARRAAPDLVRLTHYLPGDAHITLVGHSYGTVVCGLALAEGRVDDCIALGSPGMGGSSTADLRYSGNLWVAQGRDDWIRRFPRGRLGDLGHGPTPLRPGFGGLRIETGDIPGHCAYYTEGSESVRNMARIALGRYEEVTLVDPVARTPLPRPAAPARSAALPAQRAAAVPGERIAR</sequence>
<dbReference type="InterPro" id="IPR029058">
    <property type="entry name" value="AB_hydrolase_fold"/>
</dbReference>
<evidence type="ECO:0000313" key="4">
    <source>
        <dbReference type="Proteomes" id="UP000676079"/>
    </source>
</evidence>
<dbReference type="SUPFAM" id="SSF53474">
    <property type="entry name" value="alpha/beta-Hydrolases"/>
    <property type="match status" value="1"/>
</dbReference>
<dbReference type="Gene3D" id="3.40.50.1820">
    <property type="entry name" value="alpha/beta hydrolase"/>
    <property type="match status" value="1"/>
</dbReference>
<name>A0ABX8BPT8_9ACTN</name>
<keyword evidence="4" id="KW-1185">Reference proteome</keyword>
<feature type="compositionally biased region" description="Low complexity" evidence="1">
    <location>
        <begin position="264"/>
        <end position="285"/>
    </location>
</feature>
<reference evidence="3 4" key="1">
    <citation type="submission" date="2021-05" db="EMBL/GenBank/DDBJ databases">
        <title>Direct Submission.</title>
        <authorList>
            <person name="Li K."/>
            <person name="Gao J."/>
        </authorList>
    </citation>
    <scope>NUCLEOTIDE SEQUENCE [LARGE SCALE GENOMIC DNA]</scope>
    <source>
        <strain evidence="3 4">Mg02</strain>
    </source>
</reference>
<dbReference type="InterPro" id="IPR010427">
    <property type="entry name" value="DUF1023"/>
</dbReference>
<evidence type="ECO:0000259" key="2">
    <source>
        <dbReference type="Pfam" id="PF06259"/>
    </source>
</evidence>
<dbReference type="Proteomes" id="UP000676079">
    <property type="component" value="Chromosome"/>
</dbReference>
<accession>A0ABX8BPT8</accession>